<gene>
    <name evidence="3" type="ORF">MFU01_26050</name>
    <name evidence="4" type="ORF">SAMN05443572_101417</name>
</gene>
<evidence type="ECO:0000256" key="1">
    <source>
        <dbReference type="SAM" id="MobiDB-lite"/>
    </source>
</evidence>
<comment type="caution">
    <text evidence="3">The sequence shown here is derived from an EMBL/GenBank/DDBJ whole genome shotgun (WGS) entry which is preliminary data.</text>
</comment>
<evidence type="ECO:0000259" key="2">
    <source>
        <dbReference type="Pfam" id="PF01370"/>
    </source>
</evidence>
<dbReference type="STRING" id="1334629.MFUL124B02_02990"/>
<reference evidence="4 5" key="1">
    <citation type="submission" date="2016-10" db="EMBL/GenBank/DDBJ databases">
        <authorList>
            <person name="Varghese N."/>
            <person name="Submissions S."/>
        </authorList>
    </citation>
    <scope>NUCLEOTIDE SEQUENCE [LARGE SCALE GENOMIC DNA]</scope>
    <source>
        <strain evidence="4 5">DSM 16525</strain>
    </source>
</reference>
<dbReference type="PROSITE" id="PS51257">
    <property type="entry name" value="PROKAR_LIPOPROTEIN"/>
    <property type="match status" value="1"/>
</dbReference>
<dbReference type="PANTHER" id="PTHR43245:SF13">
    <property type="entry name" value="UDP-D-APIOSE_UDP-D-XYLOSE SYNTHASE 2"/>
    <property type="match status" value="1"/>
</dbReference>
<keyword evidence="5" id="KW-1185">Reference proteome</keyword>
<protein>
    <submittedName>
        <fullName evidence="4">2'-hydroxyisoflavone reductase</fullName>
    </submittedName>
</protein>
<dbReference type="AlphaFoldDB" id="A0A511T2I8"/>
<reference evidence="3 6" key="2">
    <citation type="submission" date="2019-07" db="EMBL/GenBank/DDBJ databases">
        <title>Whole genome shotgun sequence of Myxococcus fulvus NBRC 100333.</title>
        <authorList>
            <person name="Hosoyama A."/>
            <person name="Uohara A."/>
            <person name="Ohji S."/>
            <person name="Ichikawa N."/>
        </authorList>
    </citation>
    <scope>NUCLEOTIDE SEQUENCE [LARGE SCALE GENOMIC DNA]</scope>
    <source>
        <strain evidence="3 6">NBRC 100333</strain>
    </source>
</reference>
<sequence length="397" mass="42470">MKLSRRDVIQGAVVASSLFAMGCASSKGASGGGTAEPAPRGQGSEGTKAGKSLSILILGGTKFLGPALVESAQARGHTVTLFNRGKTNPSLFPNVEKLQGDRDPNKGEGLKALQGRKWDAVVDTSGYVPRIVKASAELLAPNVGHYTFVSSISVYKDASKPGLTETAAVATVDEPNSEDVNKYYGGLKALCEKAAETAMPGRVFNVRPGLIVGPDDPTDRFTYWPVRVAQGGEVLAPGTGHDATQFIDVRDLAAFIILGVEKNLAGLYTATGPEKPLLMRDFLERSKKALRSDATFIWAHPSFLAKHKVEAFGDMPVWVTPTGEEAGLLRVNIDKALAAGLTFRPLEETVRDTVEWFKSEPPERQAKLKAGIAPAREKEVLAAWHQEHDQGTATPTR</sequence>
<dbReference type="RefSeq" id="WP_074948648.1">
    <property type="nucleotide sequence ID" value="NZ_BJXR01000025.1"/>
</dbReference>
<organism evidence="3 6">
    <name type="scientific">Myxococcus fulvus</name>
    <dbReference type="NCBI Taxonomy" id="33"/>
    <lineage>
        <taxon>Bacteria</taxon>
        <taxon>Pseudomonadati</taxon>
        <taxon>Myxococcota</taxon>
        <taxon>Myxococcia</taxon>
        <taxon>Myxococcales</taxon>
        <taxon>Cystobacterineae</taxon>
        <taxon>Myxococcaceae</taxon>
        <taxon>Myxococcus</taxon>
    </lineage>
</organism>
<evidence type="ECO:0000313" key="4">
    <source>
        <dbReference type="EMBL" id="SES86734.1"/>
    </source>
</evidence>
<name>A0A511T2I8_MYXFU</name>
<dbReference type="InterPro" id="IPR001509">
    <property type="entry name" value="Epimerase_deHydtase"/>
</dbReference>
<evidence type="ECO:0000313" key="6">
    <source>
        <dbReference type="Proteomes" id="UP000321514"/>
    </source>
</evidence>
<proteinExistence type="predicted"/>
<dbReference type="Pfam" id="PF01370">
    <property type="entry name" value="Epimerase"/>
    <property type="match status" value="1"/>
</dbReference>
<feature type="region of interest" description="Disordered" evidence="1">
    <location>
        <begin position="26"/>
        <end position="48"/>
    </location>
</feature>
<dbReference type="EMBL" id="BJXR01000025">
    <property type="protein sequence ID" value="GEN07568.1"/>
    <property type="molecule type" value="Genomic_DNA"/>
</dbReference>
<dbReference type="InterPro" id="IPR006311">
    <property type="entry name" value="TAT_signal"/>
</dbReference>
<dbReference type="EMBL" id="FOIB01000001">
    <property type="protein sequence ID" value="SES86734.1"/>
    <property type="molecule type" value="Genomic_DNA"/>
</dbReference>
<dbReference type="Gene3D" id="3.40.50.720">
    <property type="entry name" value="NAD(P)-binding Rossmann-like Domain"/>
    <property type="match status" value="1"/>
</dbReference>
<evidence type="ECO:0000313" key="3">
    <source>
        <dbReference type="EMBL" id="GEN07568.1"/>
    </source>
</evidence>
<dbReference type="OrthoDB" id="7941246at2"/>
<dbReference type="InterPro" id="IPR050177">
    <property type="entry name" value="Lipid_A_modif_metabolic_enz"/>
</dbReference>
<dbReference type="InterPro" id="IPR036291">
    <property type="entry name" value="NAD(P)-bd_dom_sf"/>
</dbReference>
<dbReference type="Proteomes" id="UP000321514">
    <property type="component" value="Unassembled WGS sequence"/>
</dbReference>
<dbReference type="SUPFAM" id="SSF51735">
    <property type="entry name" value="NAD(P)-binding Rossmann-fold domains"/>
    <property type="match status" value="1"/>
</dbReference>
<dbReference type="PROSITE" id="PS51318">
    <property type="entry name" value="TAT"/>
    <property type="match status" value="1"/>
</dbReference>
<feature type="domain" description="NAD-dependent epimerase/dehydratase" evidence="2">
    <location>
        <begin position="55"/>
        <end position="262"/>
    </location>
</feature>
<dbReference type="Proteomes" id="UP000183760">
    <property type="component" value="Unassembled WGS sequence"/>
</dbReference>
<accession>A0A511T2I8</accession>
<evidence type="ECO:0000313" key="5">
    <source>
        <dbReference type="Proteomes" id="UP000183760"/>
    </source>
</evidence>
<dbReference type="PANTHER" id="PTHR43245">
    <property type="entry name" value="BIFUNCTIONAL POLYMYXIN RESISTANCE PROTEIN ARNA"/>
    <property type="match status" value="1"/>
</dbReference>